<evidence type="ECO:0000313" key="3">
    <source>
        <dbReference type="Proteomes" id="UP000214646"/>
    </source>
</evidence>
<keyword evidence="3" id="KW-1185">Reference proteome</keyword>
<dbReference type="EMBL" id="NIDE01000017">
    <property type="protein sequence ID" value="OWK36422.1"/>
    <property type="molecule type" value="Genomic_DNA"/>
</dbReference>
<protein>
    <submittedName>
        <fullName evidence="2">Uncharacterized protein</fullName>
    </submittedName>
</protein>
<evidence type="ECO:0000256" key="1">
    <source>
        <dbReference type="SAM" id="MobiDB-lite"/>
    </source>
</evidence>
<sequence length="39" mass="4193">MSRAGPNGIGSARMMWGLLAERDQSGPGTPHPRLTRCVQ</sequence>
<dbReference type="Proteomes" id="UP000214646">
    <property type="component" value="Unassembled WGS sequence"/>
</dbReference>
<accession>A0A225D4K0</accession>
<name>A0A225D4K0_9BACT</name>
<reference evidence="3" key="1">
    <citation type="submission" date="2017-06" db="EMBL/GenBank/DDBJ databases">
        <title>Genome analysis of Fimbriiglobus ruber SP5, the first member of the order Planctomycetales with confirmed chitinolytic capability.</title>
        <authorList>
            <person name="Ravin N.V."/>
            <person name="Rakitin A.L."/>
            <person name="Ivanova A.A."/>
            <person name="Beletsky A.V."/>
            <person name="Kulichevskaya I.S."/>
            <person name="Mardanov A.V."/>
            <person name="Dedysh S.N."/>
        </authorList>
    </citation>
    <scope>NUCLEOTIDE SEQUENCE [LARGE SCALE GENOMIC DNA]</scope>
    <source>
        <strain evidence="3">SP5</strain>
    </source>
</reference>
<gene>
    <name evidence="2" type="ORF">FRUB_08985</name>
</gene>
<organism evidence="2 3">
    <name type="scientific">Fimbriiglobus ruber</name>
    <dbReference type="NCBI Taxonomy" id="1908690"/>
    <lineage>
        <taxon>Bacteria</taxon>
        <taxon>Pseudomonadati</taxon>
        <taxon>Planctomycetota</taxon>
        <taxon>Planctomycetia</taxon>
        <taxon>Gemmatales</taxon>
        <taxon>Gemmataceae</taxon>
        <taxon>Fimbriiglobus</taxon>
    </lineage>
</organism>
<comment type="caution">
    <text evidence="2">The sequence shown here is derived from an EMBL/GenBank/DDBJ whole genome shotgun (WGS) entry which is preliminary data.</text>
</comment>
<proteinExistence type="predicted"/>
<dbReference type="AlphaFoldDB" id="A0A225D4K0"/>
<feature type="region of interest" description="Disordered" evidence="1">
    <location>
        <begin position="19"/>
        <end position="39"/>
    </location>
</feature>
<evidence type="ECO:0000313" key="2">
    <source>
        <dbReference type="EMBL" id="OWK36422.1"/>
    </source>
</evidence>